<dbReference type="InterPro" id="IPR011966">
    <property type="entry name" value="PaaN-DH"/>
</dbReference>
<evidence type="ECO:0000259" key="6">
    <source>
        <dbReference type="Pfam" id="PF01575"/>
    </source>
</evidence>
<dbReference type="SUPFAM" id="SSF54637">
    <property type="entry name" value="Thioesterase/thiol ester dehydrase-isomerase"/>
    <property type="match status" value="1"/>
</dbReference>
<dbReference type="KEGG" id="mlv:CVS47_00254"/>
<dbReference type="PANTHER" id="PTHR43111:SF1">
    <property type="entry name" value="ALDEHYDE DEHYDROGENASE B-RELATED"/>
    <property type="match status" value="1"/>
</dbReference>
<protein>
    <submittedName>
        <fullName evidence="7">Bifunctional protein PaaZ</fullName>
    </submittedName>
</protein>
<dbReference type="Proteomes" id="UP000276888">
    <property type="component" value="Chromosome"/>
</dbReference>
<dbReference type="Pfam" id="PF01575">
    <property type="entry name" value="MaoC_dehydratas"/>
    <property type="match status" value="1"/>
</dbReference>
<dbReference type="AlphaFoldDB" id="A0A3Q9IYT7"/>
<dbReference type="Gene3D" id="3.10.129.10">
    <property type="entry name" value="Hotdog Thioesterase"/>
    <property type="match status" value="1"/>
</dbReference>
<feature type="domain" description="MaoC-like" evidence="6">
    <location>
        <begin position="548"/>
        <end position="652"/>
    </location>
</feature>
<comment type="similarity">
    <text evidence="1">Belongs to the enoyl-CoA hydratase/isomerase family.</text>
</comment>
<gene>
    <name evidence="7" type="primary">paaZ_1</name>
    <name evidence="7" type="ORF">CVS47_00254</name>
</gene>
<dbReference type="NCBIfam" id="TIGR02278">
    <property type="entry name" value="PaaN-DH"/>
    <property type="match status" value="1"/>
</dbReference>
<accession>A0A3Q9IYT7</accession>
<dbReference type="NCBIfam" id="NF008868">
    <property type="entry name" value="PRK11903.1"/>
    <property type="match status" value="1"/>
</dbReference>
<dbReference type="SUPFAM" id="SSF53720">
    <property type="entry name" value="ALDH-like"/>
    <property type="match status" value="1"/>
</dbReference>
<dbReference type="InterPro" id="IPR029069">
    <property type="entry name" value="HotDog_dom_sf"/>
</dbReference>
<evidence type="ECO:0000259" key="5">
    <source>
        <dbReference type="Pfam" id="PF00171"/>
    </source>
</evidence>
<dbReference type="OrthoDB" id="9759612at2"/>
<organism evidence="7 8">
    <name type="scientific">Microbacterium lemovicicum</name>
    <dbReference type="NCBI Taxonomy" id="1072463"/>
    <lineage>
        <taxon>Bacteria</taxon>
        <taxon>Bacillati</taxon>
        <taxon>Actinomycetota</taxon>
        <taxon>Actinomycetes</taxon>
        <taxon>Micrococcales</taxon>
        <taxon>Microbacteriaceae</taxon>
        <taxon>Microbacterium</taxon>
    </lineage>
</organism>
<evidence type="ECO:0000256" key="2">
    <source>
        <dbReference type="ARBA" id="ARBA00009986"/>
    </source>
</evidence>
<evidence type="ECO:0000256" key="4">
    <source>
        <dbReference type="SAM" id="MobiDB-lite"/>
    </source>
</evidence>
<dbReference type="Gene3D" id="3.40.309.10">
    <property type="entry name" value="Aldehyde Dehydrogenase, Chain A, domain 2"/>
    <property type="match status" value="1"/>
</dbReference>
<feature type="region of interest" description="Disordered" evidence="4">
    <location>
        <begin position="474"/>
        <end position="495"/>
    </location>
</feature>
<evidence type="ECO:0000313" key="7">
    <source>
        <dbReference type="EMBL" id="AZS35659.1"/>
    </source>
</evidence>
<dbReference type="InterPro" id="IPR016161">
    <property type="entry name" value="Ald_DH/histidinol_DH"/>
</dbReference>
<dbReference type="EMBL" id="CP031423">
    <property type="protein sequence ID" value="AZS35659.1"/>
    <property type="molecule type" value="Genomic_DNA"/>
</dbReference>
<dbReference type="InterPro" id="IPR015590">
    <property type="entry name" value="Aldehyde_DH_dom"/>
</dbReference>
<dbReference type="InterPro" id="IPR002539">
    <property type="entry name" value="MaoC-like_dom"/>
</dbReference>
<dbReference type="RefSeq" id="WP_127094454.1">
    <property type="nucleotide sequence ID" value="NZ_CP031423.1"/>
</dbReference>
<dbReference type="GO" id="GO:0016620">
    <property type="term" value="F:oxidoreductase activity, acting on the aldehyde or oxo group of donors, NAD or NADP as acceptor"/>
    <property type="evidence" value="ECO:0007669"/>
    <property type="project" value="InterPro"/>
</dbReference>
<evidence type="ECO:0000256" key="1">
    <source>
        <dbReference type="ARBA" id="ARBA00005254"/>
    </source>
</evidence>
<dbReference type="PANTHER" id="PTHR43111">
    <property type="entry name" value="ALDEHYDE DEHYDROGENASE B-RELATED"/>
    <property type="match status" value="1"/>
</dbReference>
<dbReference type="InterPro" id="IPR016162">
    <property type="entry name" value="Ald_DH_N"/>
</dbReference>
<comment type="similarity">
    <text evidence="2">Belongs to the aldehyde dehydrogenase family.</text>
</comment>
<dbReference type="InterPro" id="IPR016163">
    <property type="entry name" value="Ald_DH_C"/>
</dbReference>
<feature type="domain" description="Aldehyde dehydrogenase" evidence="5">
    <location>
        <begin position="15"/>
        <end position="456"/>
    </location>
</feature>
<feature type="compositionally biased region" description="Gly residues" evidence="4">
    <location>
        <begin position="485"/>
        <end position="495"/>
    </location>
</feature>
<dbReference type="Gene3D" id="3.40.605.10">
    <property type="entry name" value="Aldehyde Dehydrogenase, Chain A, domain 1"/>
    <property type="match status" value="1"/>
</dbReference>
<keyword evidence="3" id="KW-0560">Oxidoreductase</keyword>
<keyword evidence="8" id="KW-1185">Reference proteome</keyword>
<evidence type="ECO:0000256" key="3">
    <source>
        <dbReference type="ARBA" id="ARBA00023002"/>
    </source>
</evidence>
<evidence type="ECO:0000313" key="8">
    <source>
        <dbReference type="Proteomes" id="UP000276888"/>
    </source>
</evidence>
<proteinExistence type="inferred from homology"/>
<dbReference type="Pfam" id="PF00171">
    <property type="entry name" value="Aldedh"/>
    <property type="match status" value="1"/>
</dbReference>
<sequence>MTTEVLASYLRDSWWTPADPAGAAVVVDASTGAPITRVSTAGIDMAAVLDHARTVGQRTLGALTFHQRAVLLKQMATALTERKEELYELSTTAGSTRRDSLSDVDGGIGVLFTYSSKGRRELPDGRVYLDGPIETLSKDGTFLGRHVYTRLTGVAVQINAFNFPMWGALEKFAPAFLAGVPSVIKPATPTGYVAEAWVRMLADSGLLPDGALQLVSGPVPGLLEALRLGDLVGFTGSADTARRLRASVSPDVRFTSETDSINASVLGPDAVAGTPEFDAYVKQLMVELTTKAGQKCTAIRRAIVPAAEADAVVEALRTLLEARTVLGDPRAEGVTMGPLVSRGQRDEVIRHVGLLQDAGGRLLLGDLAEPQVRRADGTTGAAPGGAFLAPLLIGFDDPTTAAAHDVEAFGPVASLLPYATVAEAADLITRGGGSLVTSVATGDPAVALELLTATAASNGRMLFLDRADARSSTGHGAPVPHLVHGGPGRAGGGEELGGMRAVLHHMQRTAVQGSPDMLTALTGVWHTGAEAASAGIHPFRKPLSDLRIGDRVDSPEREVALADIETFARFTGDTFYAHMDETAAAANPFFPGRVAHGYLLVSWAAGLFVDPDPGPVLANYGLEDLRFVTPVSPGDRIRVTLTAKQITPRETDDYGEVRWDALIRNQRDETVATYDVLTLVAKTWEAAEPVPA</sequence>
<reference evidence="7 8" key="1">
    <citation type="submission" date="2018-08" db="EMBL/GenBank/DDBJ databases">
        <title>Microbacterium lemovicicum sp. nov., a bacterium isolated from a natural uranium-rich soil.</title>
        <authorList>
            <person name="ORTET P."/>
        </authorList>
    </citation>
    <scope>NUCLEOTIDE SEQUENCE [LARGE SCALE GENOMIC DNA]</scope>
    <source>
        <strain evidence="7 8">Viu22</strain>
    </source>
</reference>
<name>A0A3Q9IYT7_9MICO</name>